<dbReference type="STRING" id="666681.M301_2127"/>
<dbReference type="EMBL" id="CP002056">
    <property type="protein sequence ID" value="ADI30495.1"/>
    <property type="molecule type" value="Genomic_DNA"/>
</dbReference>
<evidence type="ECO:0000313" key="5">
    <source>
        <dbReference type="Proteomes" id="UP000000383"/>
    </source>
</evidence>
<dbReference type="Gene3D" id="1.10.238.10">
    <property type="entry name" value="EF-hand"/>
    <property type="match status" value="2"/>
</dbReference>
<feature type="region of interest" description="Disordered" evidence="1">
    <location>
        <begin position="86"/>
        <end position="105"/>
    </location>
</feature>
<dbReference type="eggNOG" id="COG3767">
    <property type="taxonomic scope" value="Bacteria"/>
</dbReference>
<evidence type="ECO:0000259" key="3">
    <source>
        <dbReference type="PROSITE" id="PS50222"/>
    </source>
</evidence>
<dbReference type="PROSITE" id="PS50222">
    <property type="entry name" value="EF_HAND_2"/>
    <property type="match status" value="1"/>
</dbReference>
<gene>
    <name evidence="4" type="ordered locus">M301_2127</name>
</gene>
<dbReference type="AlphaFoldDB" id="D7DKP9"/>
<accession>D7DKP9</accession>
<evidence type="ECO:0000256" key="1">
    <source>
        <dbReference type="SAM" id="MobiDB-lite"/>
    </source>
</evidence>
<dbReference type="OrthoDB" id="8777120at2"/>
<dbReference type="InterPro" id="IPR002048">
    <property type="entry name" value="EF_hand_dom"/>
</dbReference>
<dbReference type="InterPro" id="IPR011992">
    <property type="entry name" value="EF-hand-dom_pair"/>
</dbReference>
<protein>
    <submittedName>
        <fullName evidence="4">EF-Hand domain protein</fullName>
    </submittedName>
</protein>
<feature type="domain" description="EF-hand" evidence="3">
    <location>
        <begin position="57"/>
        <end position="92"/>
    </location>
</feature>
<evidence type="ECO:0000256" key="2">
    <source>
        <dbReference type="SAM" id="SignalP"/>
    </source>
</evidence>
<proteinExistence type="predicted"/>
<dbReference type="Proteomes" id="UP000000383">
    <property type="component" value="Chromosome"/>
</dbReference>
<dbReference type="HOGENOM" id="CLU_2382809_0_0_4"/>
<sequence length="105" mass="11791" precursor="true">MKILQISVVAALALGLTQMAYANHDGKDGMHSDHMHAMQDADTNKDGVISHDEFTAAHQKMADEMFAKMDTNKDGKIDQAERDAMKEKMGKHCKMKEHKMEDMAK</sequence>
<organism evidence="4 5">
    <name type="scientific">Methylotenera versatilis (strain 301)</name>
    <dbReference type="NCBI Taxonomy" id="666681"/>
    <lineage>
        <taxon>Bacteria</taxon>
        <taxon>Pseudomonadati</taxon>
        <taxon>Pseudomonadota</taxon>
        <taxon>Betaproteobacteria</taxon>
        <taxon>Nitrosomonadales</taxon>
        <taxon>Methylophilaceae</taxon>
        <taxon>Methylotenera</taxon>
    </lineage>
</organism>
<keyword evidence="2" id="KW-0732">Signal</keyword>
<dbReference type="SMART" id="SM00054">
    <property type="entry name" value="EFh"/>
    <property type="match status" value="2"/>
</dbReference>
<reference evidence="4 5" key="2">
    <citation type="journal article" date="2011" name="J. Bacteriol.">
        <title>Genomes of three methylotrophs from a single niche uncover genetic and metabolic divergence of Methylophilaceae.</title>
        <authorList>
            <person name="Lapidus A."/>
            <person name="Clum A."/>
            <person name="Labutti K."/>
            <person name="Kaluzhnaya M.G."/>
            <person name="Lim S."/>
            <person name="Beck D.A."/>
            <person name="Glavina Del Rio T."/>
            <person name="Nolan M."/>
            <person name="Mavromatis K."/>
            <person name="Huntemann M."/>
            <person name="Lucas S."/>
            <person name="Lidstrom M.E."/>
            <person name="Ivanova N."/>
            <person name="Chistoserdova L."/>
        </authorList>
    </citation>
    <scope>NUCLEOTIDE SEQUENCE [LARGE SCALE GENOMIC DNA]</scope>
    <source>
        <strain evidence="4 5">301</strain>
    </source>
</reference>
<feature type="chain" id="PRO_5003094697" evidence="2">
    <location>
        <begin position="23"/>
        <end position="105"/>
    </location>
</feature>
<evidence type="ECO:0000313" key="4">
    <source>
        <dbReference type="EMBL" id="ADI30495.1"/>
    </source>
</evidence>
<reference evidence="5" key="1">
    <citation type="submission" date="2010-05" db="EMBL/GenBank/DDBJ databases">
        <title>Complete sequence of Methylotenera sp. 301.</title>
        <authorList>
            <person name="Lucas S."/>
            <person name="Copeland A."/>
            <person name="Lapidus A."/>
            <person name="Cheng J.-F."/>
            <person name="Bruce D."/>
            <person name="Goodwin L."/>
            <person name="Pitluck S."/>
            <person name="Clum A."/>
            <person name="Land M."/>
            <person name="Hauser L."/>
            <person name="Kyrpides N."/>
            <person name="Ivanova N."/>
            <person name="Chistoservova L."/>
            <person name="Kalyuzhnaya M."/>
            <person name="Woyke T."/>
        </authorList>
    </citation>
    <scope>NUCLEOTIDE SEQUENCE [LARGE SCALE GENOMIC DNA]</scope>
    <source>
        <strain evidence="5">301</strain>
    </source>
</reference>
<dbReference type="SUPFAM" id="SSF47473">
    <property type="entry name" value="EF-hand"/>
    <property type="match status" value="1"/>
</dbReference>
<keyword evidence="5" id="KW-1185">Reference proteome</keyword>
<feature type="signal peptide" evidence="2">
    <location>
        <begin position="1"/>
        <end position="22"/>
    </location>
</feature>
<name>D7DKP9_METV0</name>
<dbReference type="Pfam" id="PF13202">
    <property type="entry name" value="EF-hand_5"/>
    <property type="match status" value="2"/>
</dbReference>
<dbReference type="RefSeq" id="WP_013148803.1">
    <property type="nucleotide sequence ID" value="NC_014207.1"/>
</dbReference>
<dbReference type="KEGG" id="meh:M301_2127"/>
<dbReference type="GO" id="GO:0005509">
    <property type="term" value="F:calcium ion binding"/>
    <property type="evidence" value="ECO:0007669"/>
    <property type="project" value="InterPro"/>
</dbReference>